<comment type="caution">
    <text evidence="1">The sequence shown here is derived from an EMBL/GenBank/DDBJ whole genome shotgun (WGS) entry which is preliminary data.</text>
</comment>
<reference evidence="1 2" key="1">
    <citation type="submission" date="2013-02" db="EMBL/GenBank/DDBJ databases">
        <title>The Genome Sequence of Enterococcus faecalis ATCC_6055.</title>
        <authorList>
            <consortium name="The Broad Institute Genome Sequencing Platform"/>
            <consortium name="The Broad Institute Genome Sequencing Center for Infectious Disease"/>
            <person name="Earl A.M."/>
            <person name="Gilmore M.S."/>
            <person name="Lebreton F."/>
            <person name="Walker B."/>
            <person name="Young S.K."/>
            <person name="Zeng Q."/>
            <person name="Gargeya S."/>
            <person name="Fitzgerald M."/>
            <person name="Haas B."/>
            <person name="Abouelleil A."/>
            <person name="Alvarado L."/>
            <person name="Arachchi H.M."/>
            <person name="Berlin A.M."/>
            <person name="Chapman S.B."/>
            <person name="Dewar J."/>
            <person name="Goldberg J."/>
            <person name="Griggs A."/>
            <person name="Gujja S."/>
            <person name="Hansen M."/>
            <person name="Howarth C."/>
            <person name="Imamovic A."/>
            <person name="Larimer J."/>
            <person name="McCowan C."/>
            <person name="Murphy C."/>
            <person name="Neiman D."/>
            <person name="Pearson M."/>
            <person name="Priest M."/>
            <person name="Roberts A."/>
            <person name="Saif S."/>
            <person name="Shea T."/>
            <person name="Sisk P."/>
            <person name="Sykes S."/>
            <person name="Wortman J."/>
            <person name="Nusbaum C."/>
            <person name="Birren B."/>
        </authorList>
    </citation>
    <scope>NUCLEOTIDE SEQUENCE [LARGE SCALE GENOMIC DNA]</scope>
    <source>
        <strain evidence="1 2">ATCC 6055</strain>
    </source>
</reference>
<proteinExistence type="predicted"/>
<sequence>MLIEDNGRSYNTEEMLIIASKKDRDSIERDIYSSFKRLAYLRYTQVRDVVNDNRCHKLKPSDVKERLDVEKVQKYFDYSREEIFFYIQFATDYLKIVQ</sequence>
<gene>
    <name evidence="1" type="ORF">WOU_00263</name>
</gene>
<dbReference type="HOGENOM" id="CLU_181271_0_0_9"/>
<dbReference type="EMBL" id="ASDZ01000004">
    <property type="protein sequence ID" value="EOK16143.1"/>
    <property type="molecule type" value="Genomic_DNA"/>
</dbReference>
<name>R3IEI9_ENTFL</name>
<dbReference type="RefSeq" id="WP_010783986.1">
    <property type="nucleotide sequence ID" value="NZ_KB944840.1"/>
</dbReference>
<protein>
    <submittedName>
        <fullName evidence="1">Uncharacterized protein</fullName>
    </submittedName>
</protein>
<evidence type="ECO:0000313" key="1">
    <source>
        <dbReference type="EMBL" id="EOK16143.1"/>
    </source>
</evidence>
<accession>R3IEI9</accession>
<dbReference type="PATRIC" id="fig|1169311.3.peg.260"/>
<dbReference type="Proteomes" id="UP000013638">
    <property type="component" value="Unassembled WGS sequence"/>
</dbReference>
<evidence type="ECO:0000313" key="2">
    <source>
        <dbReference type="Proteomes" id="UP000013638"/>
    </source>
</evidence>
<organism evidence="1 2">
    <name type="scientific">Enterococcus faecalis ATCC 6055</name>
    <dbReference type="NCBI Taxonomy" id="1169311"/>
    <lineage>
        <taxon>Bacteria</taxon>
        <taxon>Bacillati</taxon>
        <taxon>Bacillota</taxon>
        <taxon>Bacilli</taxon>
        <taxon>Lactobacillales</taxon>
        <taxon>Enterococcaceae</taxon>
        <taxon>Enterococcus</taxon>
    </lineage>
</organism>
<dbReference type="AlphaFoldDB" id="R3IEI9"/>